<sequence>MDKDYVMRIAGTIREQLVSMTDTAILMSWGIHEFMATVYKDLPGLKFCVNGRLFQGYVLICLNGSDYYEVYLQNEEGTSCISDEVCFDELGDIIDSHIESGTDKEEYARFCEQLISFH</sequence>
<reference evidence="1 2" key="1">
    <citation type="submission" date="2019-09" db="EMBL/GenBank/DDBJ databases">
        <title>In-depth cultivation of the pig gut microbiome towards novel bacterial diversity and tailored functional studies.</title>
        <authorList>
            <person name="Wylensek D."/>
            <person name="Hitch T.C.A."/>
            <person name="Clavel T."/>
        </authorList>
    </citation>
    <scope>NUCLEOTIDE SEQUENCE [LARGE SCALE GENOMIC DNA]</scope>
    <source>
        <strain evidence="1 2">WCA-389-WT-3C</strain>
    </source>
</reference>
<dbReference type="AlphaFoldDB" id="A0A7K0JL94"/>
<evidence type="ECO:0000313" key="2">
    <source>
        <dbReference type="Proteomes" id="UP000460950"/>
    </source>
</evidence>
<proteinExistence type="predicted"/>
<accession>A0A7K0JL94</accession>
<dbReference type="EMBL" id="VULU01000064">
    <property type="protein sequence ID" value="MSS50812.1"/>
    <property type="molecule type" value="Genomic_DNA"/>
</dbReference>
<organism evidence="1 2">
    <name type="scientific">Phocaeicola vulgatus</name>
    <name type="common">Bacteroides vulgatus</name>
    <dbReference type="NCBI Taxonomy" id="821"/>
    <lineage>
        <taxon>Bacteria</taxon>
        <taxon>Pseudomonadati</taxon>
        <taxon>Bacteroidota</taxon>
        <taxon>Bacteroidia</taxon>
        <taxon>Bacteroidales</taxon>
        <taxon>Bacteroidaceae</taxon>
        <taxon>Phocaeicola</taxon>
    </lineage>
</organism>
<dbReference type="RefSeq" id="WP_154577811.1">
    <property type="nucleotide sequence ID" value="NZ_VULU01000064.1"/>
</dbReference>
<protein>
    <submittedName>
        <fullName evidence="1">Uncharacterized protein</fullName>
    </submittedName>
</protein>
<name>A0A7K0JL94_PHOVU</name>
<evidence type="ECO:0000313" key="1">
    <source>
        <dbReference type="EMBL" id="MSS50812.1"/>
    </source>
</evidence>
<comment type="caution">
    <text evidence="1">The sequence shown here is derived from an EMBL/GenBank/DDBJ whole genome shotgun (WGS) entry which is preliminary data.</text>
</comment>
<gene>
    <name evidence="1" type="ORF">FYJ30_21615</name>
</gene>
<dbReference type="Proteomes" id="UP000460950">
    <property type="component" value="Unassembled WGS sequence"/>
</dbReference>